<dbReference type="PANTHER" id="PTHR36852:SF1">
    <property type="entry name" value="PROTEIN GVPL 2"/>
    <property type="match status" value="1"/>
</dbReference>
<protein>
    <submittedName>
        <fullName evidence="4">Gas vesicle protein GvpL/GvpF</fullName>
    </submittedName>
</protein>
<sequence>MIYLYGLAAAEETVLSGMLTHAQGLQGPLKLAHIGPWCLIYSDHDDQEILPKRRLLLAHTRVLETVLPICTILPARFGLVAQDLAQVSALVEENATEITAQFAKVTGAIELGVRISFPRQVALDAALQSDTQLYAQQVALRKRGPEAHFAIAEFGGRLADLLDQRRGVAQRATLAALRPLTRDHVLRKPEEDTEVLRAEFLVDANAQDSFQDAVAATAAKLDFAPGAEPLIQMIGPVPMYHFVRLNLGLDLDQAAA</sequence>
<dbReference type="AlphaFoldDB" id="A0A2M8WKK0"/>
<evidence type="ECO:0000313" key="5">
    <source>
        <dbReference type="Proteomes" id="UP000228531"/>
    </source>
</evidence>
<dbReference type="OrthoDB" id="3867411at2"/>
<keyword evidence="1" id="KW-0304">Gas vesicle</keyword>
<gene>
    <name evidence="4" type="ORF">BC777_0262</name>
</gene>
<dbReference type="RefSeq" id="WP_100366356.1">
    <property type="nucleotide sequence ID" value="NZ_PGTY01000001.1"/>
</dbReference>
<evidence type="ECO:0000256" key="1">
    <source>
        <dbReference type="ARBA" id="ARBA00022987"/>
    </source>
</evidence>
<dbReference type="PANTHER" id="PTHR36852">
    <property type="entry name" value="PROTEIN GVPL 2"/>
    <property type="match status" value="1"/>
</dbReference>
<keyword evidence="5" id="KW-1185">Reference proteome</keyword>
<dbReference type="Pfam" id="PF06386">
    <property type="entry name" value="GvpL_GvpF"/>
    <property type="match status" value="1"/>
</dbReference>
<comment type="similarity">
    <text evidence="3">Belongs to the gas vesicle GvpF/GvpL family.</text>
</comment>
<comment type="subcellular location">
    <subcellularLocation>
        <location evidence="2">Gas vesicle</location>
    </subcellularLocation>
</comment>
<evidence type="ECO:0000256" key="3">
    <source>
        <dbReference type="ARBA" id="ARBA00035643"/>
    </source>
</evidence>
<comment type="caution">
    <text evidence="4">The sequence shown here is derived from an EMBL/GenBank/DDBJ whole genome shotgun (WGS) entry which is preliminary data.</text>
</comment>
<accession>A0A2M8WKK0</accession>
<name>A0A2M8WKK0_9RHOB</name>
<dbReference type="InterPro" id="IPR009430">
    <property type="entry name" value="GvpL/GvpF"/>
</dbReference>
<reference evidence="4 5" key="1">
    <citation type="submission" date="2017-11" db="EMBL/GenBank/DDBJ databases">
        <title>Genomic Encyclopedia of Archaeal and Bacterial Type Strains, Phase II (KMG-II): From Individual Species to Whole Genera.</title>
        <authorList>
            <person name="Goeker M."/>
        </authorList>
    </citation>
    <scope>NUCLEOTIDE SEQUENCE [LARGE SCALE GENOMIC DNA]</scope>
    <source>
        <strain evidence="4 5">DSM 29128</strain>
    </source>
</reference>
<evidence type="ECO:0000256" key="2">
    <source>
        <dbReference type="ARBA" id="ARBA00035108"/>
    </source>
</evidence>
<dbReference type="GO" id="GO:0031411">
    <property type="term" value="C:gas vesicle"/>
    <property type="evidence" value="ECO:0007669"/>
    <property type="project" value="UniProtKB-SubCell"/>
</dbReference>
<dbReference type="GO" id="GO:0031412">
    <property type="term" value="P:gas vesicle organization"/>
    <property type="evidence" value="ECO:0007669"/>
    <property type="project" value="InterPro"/>
</dbReference>
<organism evidence="4 5">
    <name type="scientific">Yoonia maricola</name>
    <dbReference type="NCBI Taxonomy" id="420999"/>
    <lineage>
        <taxon>Bacteria</taxon>
        <taxon>Pseudomonadati</taxon>
        <taxon>Pseudomonadota</taxon>
        <taxon>Alphaproteobacteria</taxon>
        <taxon>Rhodobacterales</taxon>
        <taxon>Paracoccaceae</taxon>
        <taxon>Yoonia</taxon>
    </lineage>
</organism>
<dbReference type="EMBL" id="PGTY01000001">
    <property type="protein sequence ID" value="PJI91434.1"/>
    <property type="molecule type" value="Genomic_DNA"/>
</dbReference>
<proteinExistence type="inferred from homology"/>
<evidence type="ECO:0000313" key="4">
    <source>
        <dbReference type="EMBL" id="PJI91434.1"/>
    </source>
</evidence>
<dbReference type="Proteomes" id="UP000228531">
    <property type="component" value="Unassembled WGS sequence"/>
</dbReference>